<dbReference type="Pfam" id="PF12825">
    <property type="entry name" value="DUF3818"/>
    <property type="match status" value="2"/>
</dbReference>
<gene>
    <name evidence="4" type="ORF">BDY17DRAFT_323033</name>
</gene>
<dbReference type="Proteomes" id="UP000799767">
    <property type="component" value="Unassembled WGS sequence"/>
</dbReference>
<evidence type="ECO:0000256" key="1">
    <source>
        <dbReference type="SAM" id="MobiDB-lite"/>
    </source>
</evidence>
<sequence length="653" mass="72787">MTEPTAGLTAEQSHALFDILTHKETYAEIEAFKLPGAIRTYGPPFQDAATPSTSPVLQTLVSKFALPLPGLRDVNPDFWRVQVEDLIQELAEAELSESYDKGVLGVRKTLATAISALIEYPARGCLGGVEKREVKRREYDVNNAEDVLAAWDDCLQELVYGDLVDELVEKTAETDDLTQHSTLVQGMHEFIVVNLASLMHYTLILSPEGPTLLRMMENANRLIPYVVVRQTLKIGNVATMLSAMMRVILAKVSMASMTNWMGLSTGADEGMNLLEQIISQVLAWDKRDLRQRADKIEKDKSALPKDVRDALMEWVTNASREEHEECRRMSREQDMSIVAVILLLSSGPSVDDLTEAQHAKALEYLSLRLGVRDREEIVRVICHRTPDHLTTLINQCVTAYTPMIRQVHQAVNLSDTMWDFERFVSDMLKMSKPAPDKKGGEARVPTVEDYVDLLHRHQQSTHKFLHQIAKNGKEVVTWWRDYLHKAVSQFRKDGAQPTSSTESSTSKNNNNIHQSLASIFASLPPTEQSEIRTELNSHATYLSNLHAASAARITSVIDRTHSTPYGPGAYLARWQNLLDTTLITPAKADGPVRRGANRGVKAEGRKDVEGNEAGFMAQGEVEKVVDEGIPEAPAVERTLEVFGARFREILGGG</sequence>
<dbReference type="RefSeq" id="XP_033590733.1">
    <property type="nucleotide sequence ID" value="XM_033736932.1"/>
</dbReference>
<organism evidence="4 5">
    <name type="scientific">Neohortaea acidophila</name>
    <dbReference type="NCBI Taxonomy" id="245834"/>
    <lineage>
        <taxon>Eukaryota</taxon>
        <taxon>Fungi</taxon>
        <taxon>Dikarya</taxon>
        <taxon>Ascomycota</taxon>
        <taxon>Pezizomycotina</taxon>
        <taxon>Dothideomycetes</taxon>
        <taxon>Dothideomycetidae</taxon>
        <taxon>Mycosphaerellales</taxon>
        <taxon>Teratosphaeriaceae</taxon>
        <taxon>Neohortaea</taxon>
    </lineage>
</organism>
<reference evidence="4" key="1">
    <citation type="journal article" date="2020" name="Stud. Mycol.">
        <title>101 Dothideomycetes genomes: a test case for predicting lifestyles and emergence of pathogens.</title>
        <authorList>
            <person name="Haridas S."/>
            <person name="Albert R."/>
            <person name="Binder M."/>
            <person name="Bloem J."/>
            <person name="Labutti K."/>
            <person name="Salamov A."/>
            <person name="Andreopoulos B."/>
            <person name="Baker S."/>
            <person name="Barry K."/>
            <person name="Bills G."/>
            <person name="Bluhm B."/>
            <person name="Cannon C."/>
            <person name="Castanera R."/>
            <person name="Culley D."/>
            <person name="Daum C."/>
            <person name="Ezra D."/>
            <person name="Gonzalez J."/>
            <person name="Henrissat B."/>
            <person name="Kuo A."/>
            <person name="Liang C."/>
            <person name="Lipzen A."/>
            <person name="Lutzoni F."/>
            <person name="Magnuson J."/>
            <person name="Mondo S."/>
            <person name="Nolan M."/>
            <person name="Ohm R."/>
            <person name="Pangilinan J."/>
            <person name="Park H.-J."/>
            <person name="Ramirez L."/>
            <person name="Alfaro M."/>
            <person name="Sun H."/>
            <person name="Tritt A."/>
            <person name="Yoshinaga Y."/>
            <person name="Zwiers L.-H."/>
            <person name="Turgeon B."/>
            <person name="Goodwin S."/>
            <person name="Spatafora J."/>
            <person name="Crous P."/>
            <person name="Grigoriev I."/>
        </authorList>
    </citation>
    <scope>NUCLEOTIDE SEQUENCE</scope>
    <source>
        <strain evidence="4">CBS 113389</strain>
    </source>
</reference>
<feature type="domain" description="PX" evidence="2">
    <location>
        <begin position="361"/>
        <end position="491"/>
    </location>
</feature>
<dbReference type="PANTHER" id="PTHR47185:SF2">
    <property type="entry name" value="FUNGAL PROTEIN"/>
    <property type="match status" value="1"/>
</dbReference>
<dbReference type="Pfam" id="PF12828">
    <property type="entry name" value="PXB"/>
    <property type="match status" value="1"/>
</dbReference>
<feature type="compositionally biased region" description="Low complexity" evidence="1">
    <location>
        <begin position="498"/>
        <end position="510"/>
    </location>
</feature>
<proteinExistence type="predicted"/>
<evidence type="ECO:0000259" key="3">
    <source>
        <dbReference type="Pfam" id="PF12828"/>
    </source>
</evidence>
<name>A0A6A6PXE2_9PEZI</name>
<dbReference type="PANTHER" id="PTHR47185">
    <property type="entry name" value="PX DOMAIN-CONTAINING PROTEIN YPR097W"/>
    <property type="match status" value="1"/>
</dbReference>
<evidence type="ECO:0000259" key="2">
    <source>
        <dbReference type="Pfam" id="PF12825"/>
    </source>
</evidence>
<dbReference type="GO" id="GO:0035091">
    <property type="term" value="F:phosphatidylinositol binding"/>
    <property type="evidence" value="ECO:0007669"/>
    <property type="project" value="TreeGrafter"/>
</dbReference>
<dbReference type="AlphaFoldDB" id="A0A6A6PXE2"/>
<dbReference type="InterPro" id="IPR024555">
    <property type="entry name" value="PX-associated"/>
</dbReference>
<dbReference type="InterPro" id="IPR024554">
    <property type="entry name" value="LEC1-like_C"/>
</dbReference>
<feature type="region of interest" description="Disordered" evidence="1">
    <location>
        <begin position="490"/>
        <end position="510"/>
    </location>
</feature>
<feature type="domain" description="PX-associated" evidence="3">
    <location>
        <begin position="7"/>
        <end position="122"/>
    </location>
</feature>
<evidence type="ECO:0000313" key="4">
    <source>
        <dbReference type="EMBL" id="KAF2484163.1"/>
    </source>
</evidence>
<dbReference type="InterPro" id="IPR047168">
    <property type="entry name" value="LEC1-like"/>
</dbReference>
<feature type="domain" description="PX" evidence="2">
    <location>
        <begin position="166"/>
        <end position="350"/>
    </location>
</feature>
<dbReference type="GeneID" id="54477934"/>
<dbReference type="EMBL" id="MU001634">
    <property type="protein sequence ID" value="KAF2484163.1"/>
    <property type="molecule type" value="Genomic_DNA"/>
</dbReference>
<keyword evidence="5" id="KW-1185">Reference proteome</keyword>
<evidence type="ECO:0000313" key="5">
    <source>
        <dbReference type="Proteomes" id="UP000799767"/>
    </source>
</evidence>
<protein>
    <submittedName>
        <fullName evidence="4">PX-associated-domain-containing protein</fullName>
    </submittedName>
</protein>
<accession>A0A6A6PXE2</accession>
<dbReference type="OrthoDB" id="2117459at2759"/>